<dbReference type="GO" id="GO:0003254">
    <property type="term" value="P:regulation of membrane depolarization"/>
    <property type="evidence" value="ECO:0007669"/>
    <property type="project" value="TreeGrafter"/>
</dbReference>
<evidence type="ECO:0000256" key="18">
    <source>
        <dbReference type="ARBA" id="ARBA00023201"/>
    </source>
</evidence>
<keyword evidence="9" id="KW-0547">Nucleotide-binding</keyword>
<keyword evidence="5" id="KW-1003">Cell membrane</keyword>
<dbReference type="Pfam" id="PF08412">
    <property type="entry name" value="Ion_trans_N"/>
    <property type="match status" value="1"/>
</dbReference>
<gene>
    <name evidence="26" type="ORF">DAT39_002774</name>
</gene>
<evidence type="ECO:0000256" key="6">
    <source>
        <dbReference type="ARBA" id="ARBA00022538"/>
    </source>
</evidence>
<proteinExistence type="inferred from homology"/>
<dbReference type="GO" id="GO:0098855">
    <property type="term" value="C:HCN channel complex"/>
    <property type="evidence" value="ECO:0007669"/>
    <property type="project" value="TreeGrafter"/>
</dbReference>
<comment type="caution">
    <text evidence="26">The sequence shown here is derived from an EMBL/GenBank/DDBJ whole genome shotgun (WGS) entry which is preliminary data.</text>
</comment>
<keyword evidence="27" id="KW-1185">Reference proteome</keyword>
<dbReference type="InterPro" id="IPR000595">
    <property type="entry name" value="cNMP-bd_dom"/>
</dbReference>
<evidence type="ECO:0000256" key="4">
    <source>
        <dbReference type="ARBA" id="ARBA00022461"/>
    </source>
</evidence>
<dbReference type="InterPro" id="IPR005821">
    <property type="entry name" value="Ion_trans_dom"/>
</dbReference>
<dbReference type="PANTHER" id="PTHR45689">
    <property type="entry name" value="I[[H]] CHANNEL, ISOFORM E"/>
    <property type="match status" value="1"/>
</dbReference>
<evidence type="ECO:0000256" key="21">
    <source>
        <dbReference type="ARBA" id="ARBA00034430"/>
    </source>
</evidence>
<dbReference type="PROSITE" id="PS50042">
    <property type="entry name" value="CNMP_BINDING_3"/>
    <property type="match status" value="1"/>
</dbReference>
<evidence type="ECO:0000256" key="8">
    <source>
        <dbReference type="ARBA" id="ARBA00022692"/>
    </source>
</evidence>
<evidence type="ECO:0000256" key="14">
    <source>
        <dbReference type="ARBA" id="ARBA00023053"/>
    </source>
</evidence>
<feature type="region of interest" description="Disordered" evidence="23">
    <location>
        <begin position="1"/>
        <end position="100"/>
    </location>
</feature>
<keyword evidence="7" id="KW-0116">cAMP-binding</keyword>
<comment type="catalytic activity">
    <reaction evidence="21">
        <text>K(+)(in) = K(+)(out)</text>
        <dbReference type="Rhea" id="RHEA:29463"/>
        <dbReference type="ChEBI" id="CHEBI:29103"/>
    </reaction>
</comment>
<feature type="compositionally biased region" description="Low complexity" evidence="23">
    <location>
        <begin position="1"/>
        <end position="23"/>
    </location>
</feature>
<keyword evidence="13 24" id="KW-1133">Transmembrane helix</keyword>
<keyword evidence="3" id="KW-0813">Transport</keyword>
<evidence type="ECO:0000256" key="3">
    <source>
        <dbReference type="ARBA" id="ARBA00022448"/>
    </source>
</evidence>
<sequence length="746" mass="84509">MKSLAPSGSPEAASSEPDALSALRSNANGDCRRFKGSLSSVASRHGADAEAHEQKRLIAEEEDDDGGGGDASPEEDGAAEEGARGGAAAGGAERQRAASEENATFIKLEGDEQIAPDDERLYQAGFVHRQLGAMLQPGVNKFSLRMFGSEKAVEREQERVKSAGSWIIHPYSDFRFYWDLIMLLLMVGNLIIIPVGITFFKDEHTPAWIVFNVVSDTFFLVDLVLNFRTGIVKEDSTEIILDPQQIKVKYLRSWFAVDFISSIPVDYIFLIVETRIDSDFYKTARALRIVRFTKILSLLRLLRLSRLIRYIHQWEEIFHMTYDLASAMVRIVNLIGMMLLLCHWDGCLQFLVPMLQDFPADCWVSKNKMVNDTWGQQYSYALFKAMSHMLCIGYGMHPPVGMTDVWLTILSMIVGATCYAMFVGHATALIQSLDSSRRQYQEKYKQVEQYMSFHKLPADMRQRIHDYYEHRYQGKMFDEESILGELNEPLREEIISFNCRKLVATMPLFANADPNFVTSMLTKLRFEVFQPGDYIIREGTIGKKMYFIQHGVLTVLTKGSKETKISDGSYFGEICLLTRGRRTASVRAETYCRLYSLSVDNFNEVLEEYPMMRRAFETVALDRLDRIGKQNSVLQHKVQRDLNSGVLNFQENEIIQQIVQHDRDMAHCAHLMQTPSPGPHPTPAPSSHTPVIWAPLIQAPLQAAAATTSVAIALTRHPHLPHTLFRPPVPMLGSLKDPSGHFKRFP</sequence>
<evidence type="ECO:0000256" key="12">
    <source>
        <dbReference type="ARBA" id="ARBA00022958"/>
    </source>
</evidence>
<keyword evidence="6" id="KW-0633">Potassium transport</keyword>
<evidence type="ECO:0000256" key="11">
    <source>
        <dbReference type="ARBA" id="ARBA00022882"/>
    </source>
</evidence>
<dbReference type="Gene3D" id="1.10.287.630">
    <property type="entry name" value="Helix hairpin bin"/>
    <property type="match status" value="1"/>
</dbReference>
<dbReference type="PROSITE" id="PS00888">
    <property type="entry name" value="CNMP_BINDING_1"/>
    <property type="match status" value="1"/>
</dbReference>
<keyword evidence="10" id="KW-0631">Potassium channel</keyword>
<dbReference type="Proteomes" id="UP000727407">
    <property type="component" value="Unassembled WGS sequence"/>
</dbReference>
<evidence type="ECO:0000256" key="2">
    <source>
        <dbReference type="ARBA" id="ARBA00006305"/>
    </source>
</evidence>
<evidence type="ECO:0000256" key="20">
    <source>
        <dbReference type="ARBA" id="ARBA00023303"/>
    </source>
</evidence>
<evidence type="ECO:0000313" key="27">
    <source>
        <dbReference type="Proteomes" id="UP000727407"/>
    </source>
</evidence>
<dbReference type="SMART" id="SM00100">
    <property type="entry name" value="cNMP"/>
    <property type="match status" value="1"/>
</dbReference>
<dbReference type="FunFam" id="1.10.287.70:FF:000031">
    <property type="entry name" value="Potassium/sodium hyperpolarization-activated cyclic nucleotide-gated channel 1, putative"/>
    <property type="match status" value="1"/>
</dbReference>
<dbReference type="Gene3D" id="1.10.287.70">
    <property type="match status" value="1"/>
</dbReference>
<reference evidence="26" key="1">
    <citation type="submission" date="2020-07" db="EMBL/GenBank/DDBJ databases">
        <title>Clarias magur genome sequencing, assembly and annotation.</title>
        <authorList>
            <person name="Kushwaha B."/>
            <person name="Kumar R."/>
            <person name="Das P."/>
            <person name="Joshi C.G."/>
            <person name="Kumar D."/>
            <person name="Nagpure N.S."/>
            <person name="Pandey M."/>
            <person name="Agarwal S."/>
            <person name="Srivastava S."/>
            <person name="Singh M."/>
            <person name="Sahoo L."/>
            <person name="Jayasankar P."/>
            <person name="Meher P.K."/>
            <person name="Koringa P.G."/>
            <person name="Iquebal M.A."/>
            <person name="Das S.P."/>
            <person name="Bit A."/>
            <person name="Patnaik S."/>
            <person name="Patel N."/>
            <person name="Shah T.M."/>
            <person name="Hinsu A."/>
            <person name="Jena J.K."/>
        </authorList>
    </citation>
    <scope>NUCLEOTIDE SEQUENCE</scope>
    <source>
        <strain evidence="26">CIFAMagur01</strain>
        <tissue evidence="26">Testis</tissue>
    </source>
</reference>
<feature type="compositionally biased region" description="Basic and acidic residues" evidence="23">
    <location>
        <begin position="45"/>
        <end position="59"/>
    </location>
</feature>
<feature type="transmembrane region" description="Helical" evidence="24">
    <location>
        <begin position="206"/>
        <end position="225"/>
    </location>
</feature>
<dbReference type="Pfam" id="PF00520">
    <property type="entry name" value="Ion_trans"/>
    <property type="match status" value="1"/>
</dbReference>
<dbReference type="AlphaFoldDB" id="A0A8J4U6M2"/>
<evidence type="ECO:0000256" key="13">
    <source>
        <dbReference type="ARBA" id="ARBA00022989"/>
    </source>
</evidence>
<evidence type="ECO:0000256" key="15">
    <source>
        <dbReference type="ARBA" id="ARBA00023065"/>
    </source>
</evidence>
<comment type="similarity">
    <text evidence="2">Belongs to the potassium channel HCN family.</text>
</comment>
<dbReference type="InterPro" id="IPR018490">
    <property type="entry name" value="cNMP-bd_dom_sf"/>
</dbReference>
<dbReference type="EMBL" id="QNUK01000021">
    <property type="protein sequence ID" value="KAF5907540.1"/>
    <property type="molecule type" value="Genomic_DNA"/>
</dbReference>
<keyword evidence="18" id="KW-0739">Sodium transport</keyword>
<dbReference type="InterPro" id="IPR018488">
    <property type="entry name" value="cNMP-bd_CS"/>
</dbReference>
<feature type="non-terminal residue" evidence="26">
    <location>
        <position position="1"/>
    </location>
</feature>
<keyword evidence="17" id="KW-0114">cAMP</keyword>
<dbReference type="Pfam" id="PF00027">
    <property type="entry name" value="cNMP_binding"/>
    <property type="match status" value="1"/>
</dbReference>
<keyword evidence="16 24" id="KW-0472">Membrane</keyword>
<feature type="transmembrane region" description="Helical" evidence="24">
    <location>
        <begin position="176"/>
        <end position="200"/>
    </location>
</feature>
<dbReference type="SUPFAM" id="SSF81324">
    <property type="entry name" value="Voltage-gated potassium channels"/>
    <property type="match status" value="1"/>
</dbReference>
<keyword evidence="11" id="KW-0851">Voltage-gated channel</keyword>
<keyword evidence="20" id="KW-0407">Ion channel</keyword>
<dbReference type="Gene3D" id="2.60.120.10">
    <property type="entry name" value="Jelly Rolls"/>
    <property type="match status" value="1"/>
</dbReference>
<comment type="catalytic activity">
    <reaction evidence="22">
        <text>Na(+)(in) = Na(+)(out)</text>
        <dbReference type="Rhea" id="RHEA:34963"/>
        <dbReference type="ChEBI" id="CHEBI:29101"/>
    </reaction>
</comment>
<evidence type="ECO:0000256" key="16">
    <source>
        <dbReference type="ARBA" id="ARBA00023136"/>
    </source>
</evidence>
<evidence type="ECO:0000256" key="23">
    <source>
        <dbReference type="SAM" id="MobiDB-lite"/>
    </source>
</evidence>
<evidence type="ECO:0000256" key="7">
    <source>
        <dbReference type="ARBA" id="ARBA00022566"/>
    </source>
</evidence>
<comment type="subcellular location">
    <subcellularLocation>
        <location evidence="1">Cell membrane</location>
        <topology evidence="1">Multi-pass membrane protein</topology>
    </subcellularLocation>
</comment>
<accession>A0A8J4U6M2</accession>
<keyword evidence="15" id="KW-0406">Ion transport</keyword>
<dbReference type="GO" id="GO:0030424">
    <property type="term" value="C:axon"/>
    <property type="evidence" value="ECO:0007669"/>
    <property type="project" value="TreeGrafter"/>
</dbReference>
<evidence type="ECO:0000259" key="25">
    <source>
        <dbReference type="PROSITE" id="PS50042"/>
    </source>
</evidence>
<feature type="transmembrane region" description="Helical" evidence="24">
    <location>
        <begin position="405"/>
        <end position="430"/>
    </location>
</feature>
<dbReference type="GO" id="GO:0030552">
    <property type="term" value="F:cAMP binding"/>
    <property type="evidence" value="ECO:0007669"/>
    <property type="project" value="UniProtKB-KW"/>
</dbReference>
<dbReference type="PRINTS" id="PR01463">
    <property type="entry name" value="EAGCHANLFMLY"/>
</dbReference>
<evidence type="ECO:0000256" key="10">
    <source>
        <dbReference type="ARBA" id="ARBA00022826"/>
    </source>
</evidence>
<dbReference type="SUPFAM" id="SSF51206">
    <property type="entry name" value="cAMP-binding domain-like"/>
    <property type="match status" value="1"/>
</dbReference>
<dbReference type="InterPro" id="IPR051413">
    <property type="entry name" value="K/Na_HCN_channel"/>
</dbReference>
<keyword evidence="19" id="KW-1071">Ligand-gated ion channel</keyword>
<evidence type="ECO:0000313" key="26">
    <source>
        <dbReference type="EMBL" id="KAF5907540.1"/>
    </source>
</evidence>
<keyword evidence="12" id="KW-0630">Potassium</keyword>
<dbReference type="PANTHER" id="PTHR45689:SF4">
    <property type="entry name" value="POTASSIUM_SODIUM HYPERPOLARIZATION-ACTIVATED CYCLIC NUCLEOTIDE-GATED CHANNEL 4"/>
    <property type="match status" value="1"/>
</dbReference>
<dbReference type="InterPro" id="IPR013621">
    <property type="entry name" value="Ion_trans_N"/>
</dbReference>
<evidence type="ECO:0000256" key="24">
    <source>
        <dbReference type="SAM" id="Phobius"/>
    </source>
</evidence>
<dbReference type="CDD" id="cd00038">
    <property type="entry name" value="CAP_ED"/>
    <property type="match status" value="1"/>
</dbReference>
<dbReference type="OrthoDB" id="421226at2759"/>
<dbReference type="FunFam" id="1.10.287.630:FF:000002">
    <property type="entry name" value="Potassium/sodium hyperpolarization-activated cyclic nucleotide-gated channel 4"/>
    <property type="match status" value="1"/>
</dbReference>
<dbReference type="FunFam" id="2.60.120.10:FF:000007">
    <property type="entry name" value="Putative potassium/sodium hyperpolarization-activated cyclic nucleotide-gated channel 2"/>
    <property type="match status" value="1"/>
</dbReference>
<feature type="compositionally biased region" description="Acidic residues" evidence="23">
    <location>
        <begin position="60"/>
        <end position="79"/>
    </location>
</feature>
<evidence type="ECO:0000256" key="19">
    <source>
        <dbReference type="ARBA" id="ARBA00023286"/>
    </source>
</evidence>
<keyword evidence="14" id="KW-0915">Sodium</keyword>
<evidence type="ECO:0000256" key="1">
    <source>
        <dbReference type="ARBA" id="ARBA00004651"/>
    </source>
</evidence>
<dbReference type="GO" id="GO:0005272">
    <property type="term" value="F:sodium channel activity"/>
    <property type="evidence" value="ECO:0007669"/>
    <property type="project" value="UniProtKB-KW"/>
</dbReference>
<dbReference type="GO" id="GO:0005249">
    <property type="term" value="F:voltage-gated potassium channel activity"/>
    <property type="evidence" value="ECO:0007669"/>
    <property type="project" value="InterPro"/>
</dbReference>
<feature type="domain" description="Cyclic nucleotide-binding" evidence="25">
    <location>
        <begin position="508"/>
        <end position="623"/>
    </location>
</feature>
<evidence type="ECO:0000256" key="5">
    <source>
        <dbReference type="ARBA" id="ARBA00022475"/>
    </source>
</evidence>
<organism evidence="26 27">
    <name type="scientific">Clarias magur</name>
    <name type="common">Asian catfish</name>
    <name type="synonym">Macropteronotus magur</name>
    <dbReference type="NCBI Taxonomy" id="1594786"/>
    <lineage>
        <taxon>Eukaryota</taxon>
        <taxon>Metazoa</taxon>
        <taxon>Chordata</taxon>
        <taxon>Craniata</taxon>
        <taxon>Vertebrata</taxon>
        <taxon>Euteleostomi</taxon>
        <taxon>Actinopterygii</taxon>
        <taxon>Neopterygii</taxon>
        <taxon>Teleostei</taxon>
        <taxon>Ostariophysi</taxon>
        <taxon>Siluriformes</taxon>
        <taxon>Clariidae</taxon>
        <taxon>Clarias</taxon>
    </lineage>
</organism>
<evidence type="ECO:0000256" key="22">
    <source>
        <dbReference type="ARBA" id="ARBA00036239"/>
    </source>
</evidence>
<dbReference type="GO" id="GO:0030425">
    <property type="term" value="C:dendrite"/>
    <property type="evidence" value="ECO:0007669"/>
    <property type="project" value="TreeGrafter"/>
</dbReference>
<keyword evidence="4" id="KW-0894">Sodium channel</keyword>
<evidence type="ECO:0000256" key="9">
    <source>
        <dbReference type="ARBA" id="ARBA00022741"/>
    </source>
</evidence>
<keyword evidence="8 24" id="KW-0812">Transmembrane</keyword>
<protein>
    <submittedName>
        <fullName evidence="26">Potassium/sodium hyperpolarization-activated cyclic nucleotide-gated channel 3-like</fullName>
    </submittedName>
</protein>
<evidence type="ECO:0000256" key="17">
    <source>
        <dbReference type="ARBA" id="ARBA00023149"/>
    </source>
</evidence>
<dbReference type="InterPro" id="IPR014710">
    <property type="entry name" value="RmlC-like_jellyroll"/>
</dbReference>
<name>A0A8J4U6M2_CLAMG</name>
<dbReference type="InterPro" id="IPR003938">
    <property type="entry name" value="K_chnl_volt-dep_EAG/ELK/ERG"/>
</dbReference>